<feature type="compositionally biased region" description="Polar residues" evidence="1">
    <location>
        <begin position="91"/>
        <end position="109"/>
    </location>
</feature>
<proteinExistence type="predicted"/>
<evidence type="ECO:0000313" key="3">
    <source>
        <dbReference type="EMBL" id="SPP66123.1"/>
    </source>
</evidence>
<dbReference type="Proteomes" id="UP000248168">
    <property type="component" value="Unassembled WGS sequence"/>
</dbReference>
<dbReference type="Pfam" id="PF19190">
    <property type="entry name" value="BACON_2"/>
    <property type="match status" value="4"/>
</dbReference>
<feature type="region of interest" description="Disordered" evidence="1">
    <location>
        <begin position="168"/>
        <end position="188"/>
    </location>
</feature>
<dbReference type="Pfam" id="PF00041">
    <property type="entry name" value="fn3"/>
    <property type="match status" value="1"/>
</dbReference>
<dbReference type="PROSITE" id="PS50853">
    <property type="entry name" value="FN3"/>
    <property type="match status" value="1"/>
</dbReference>
<evidence type="ECO:0000256" key="1">
    <source>
        <dbReference type="SAM" id="MobiDB-lite"/>
    </source>
</evidence>
<dbReference type="InParanoid" id="A0A330L9P1"/>
<feature type="domain" description="Fibronectin type-III" evidence="2">
    <location>
        <begin position="616"/>
        <end position="709"/>
    </location>
</feature>
<evidence type="ECO:0000259" key="2">
    <source>
        <dbReference type="PROSITE" id="PS50853"/>
    </source>
</evidence>
<dbReference type="InterPro" id="IPR003961">
    <property type="entry name" value="FN3_dom"/>
</dbReference>
<sequence>MYSPTKPLSAKISKRLLLGITLASLISIETQIPMATGAAAITQENSSLQPHNSSTKALSPTVKSSPAGTRKSHRLVRRPALLGSSEAGTIGTATLNQAPSTPAINTPPSVKTVPPEPGTTSTRGVASEKQTPQISFAAPIAGPLALMQTTPVTAAAAAPSALMGSAQPSTRVAAATPSGARGPNPPGRMQRLLSELPGAAQIVAYQEEDPDPTVVTPTLTRNPSVLSFSAIQNGSSPGAQALTVTNTGPGTLTWIASANSAWLTLNGATSTSGTNLGSISVRVNPAGLSVGTHSGLITIVGTGATNSPQTVSVSFDVTAAPTPTIGLSATTLSFSAIQGGSNPANKTISVSNSGSGTLNWTATENASWLSLSPASGAGSGTISVAVNTSGLSAGTVSSPITIAASGSTNTPQTVTVSLTITAAAVPPAIGVTPGSLTFTAQQGGGNPTPQSLAIRNTGGGTLTWTVSNNSAWLSHSPTSGTGNSVVTISPITGSLTAGTYNGIITLYATGSTTVNVPITFTITAPAARATIGMSPTNLSFNATAGGSNPSTQSLAITNTGTGTLTWTVTDNANWLTATQSGNSVVASINIAGLAVGSYSGIITVSASGATNTPQAVPVTLTIAAATQPTTGTVTLSWVPNSESDLAGYKVYRATSSGGYGAPIATLTAGTNQYVSSGLAKGFTYFFVITAYDEAGNESPYSSETSKSVY</sequence>
<dbReference type="InterPro" id="IPR013783">
    <property type="entry name" value="Ig-like_fold"/>
</dbReference>
<evidence type="ECO:0000313" key="4">
    <source>
        <dbReference type="Proteomes" id="UP000248168"/>
    </source>
</evidence>
<dbReference type="Gene3D" id="2.60.40.10">
    <property type="entry name" value="Immunoglobulins"/>
    <property type="match status" value="3"/>
</dbReference>
<feature type="compositionally biased region" description="Polar residues" evidence="1">
    <location>
        <begin position="45"/>
        <end position="67"/>
    </location>
</feature>
<dbReference type="InterPro" id="IPR024361">
    <property type="entry name" value="BACON"/>
</dbReference>
<dbReference type="CDD" id="cd00063">
    <property type="entry name" value="FN3"/>
    <property type="match status" value="1"/>
</dbReference>
<feature type="compositionally biased region" description="Polar residues" evidence="1">
    <location>
        <begin position="118"/>
        <end position="131"/>
    </location>
</feature>
<dbReference type="EMBL" id="OUNR01000018">
    <property type="protein sequence ID" value="SPP66123.1"/>
    <property type="molecule type" value="Genomic_DNA"/>
</dbReference>
<gene>
    <name evidence="3" type="ORF">NITLEN_50163</name>
</gene>
<dbReference type="InterPro" id="IPR036116">
    <property type="entry name" value="FN3_sf"/>
</dbReference>
<accession>A0A330L9P1</accession>
<dbReference type="AlphaFoldDB" id="A0A330L9P1"/>
<dbReference type="SUPFAM" id="SSF49265">
    <property type="entry name" value="Fibronectin type III"/>
    <property type="match status" value="1"/>
</dbReference>
<organism evidence="3 4">
    <name type="scientific">Nitrospira lenta</name>
    <dbReference type="NCBI Taxonomy" id="1436998"/>
    <lineage>
        <taxon>Bacteria</taxon>
        <taxon>Pseudomonadati</taxon>
        <taxon>Nitrospirota</taxon>
        <taxon>Nitrospiria</taxon>
        <taxon>Nitrospirales</taxon>
        <taxon>Nitrospiraceae</taxon>
        <taxon>Nitrospira</taxon>
    </lineage>
</organism>
<keyword evidence="4" id="KW-1185">Reference proteome</keyword>
<protein>
    <recommendedName>
        <fullName evidence="2">Fibronectin type-III domain-containing protein</fullName>
    </recommendedName>
</protein>
<reference evidence="4" key="1">
    <citation type="submission" date="2018-04" db="EMBL/GenBank/DDBJ databases">
        <authorList>
            <person name="Lucker S."/>
            <person name="Sakoula D."/>
        </authorList>
    </citation>
    <scope>NUCLEOTIDE SEQUENCE [LARGE SCALE GENOMIC DNA]</scope>
</reference>
<feature type="region of interest" description="Disordered" evidence="1">
    <location>
        <begin position="45"/>
        <end position="131"/>
    </location>
</feature>
<name>A0A330L9P1_9BACT</name>